<evidence type="ECO:0000313" key="3">
    <source>
        <dbReference type="Proteomes" id="UP000826656"/>
    </source>
</evidence>
<dbReference type="EMBL" id="JAIVGD010000013">
    <property type="protein sequence ID" value="KAH0763591.1"/>
    <property type="molecule type" value="Genomic_DNA"/>
</dbReference>
<dbReference type="Proteomes" id="UP000826656">
    <property type="component" value="Unassembled WGS sequence"/>
</dbReference>
<organism evidence="2 3">
    <name type="scientific">Solanum tuberosum</name>
    <name type="common">Potato</name>
    <dbReference type="NCBI Taxonomy" id="4113"/>
    <lineage>
        <taxon>Eukaryota</taxon>
        <taxon>Viridiplantae</taxon>
        <taxon>Streptophyta</taxon>
        <taxon>Embryophyta</taxon>
        <taxon>Tracheophyta</taxon>
        <taxon>Spermatophyta</taxon>
        <taxon>Magnoliopsida</taxon>
        <taxon>eudicotyledons</taxon>
        <taxon>Gunneridae</taxon>
        <taxon>Pentapetalae</taxon>
        <taxon>asterids</taxon>
        <taxon>lamiids</taxon>
        <taxon>Solanales</taxon>
        <taxon>Solanaceae</taxon>
        <taxon>Solanoideae</taxon>
        <taxon>Solaneae</taxon>
        <taxon>Solanum</taxon>
    </lineage>
</organism>
<name>A0ABQ7VI01_SOLTU</name>
<proteinExistence type="predicted"/>
<dbReference type="PANTHER" id="PTHR33116">
    <property type="entry name" value="REVERSE TRANSCRIPTASE ZINC-BINDING DOMAIN-CONTAINING PROTEIN-RELATED-RELATED"/>
    <property type="match status" value="1"/>
</dbReference>
<reference evidence="2 3" key="1">
    <citation type="journal article" date="2021" name="bioRxiv">
        <title>Chromosome-scale and haplotype-resolved genome assembly of a tetraploid potato cultivar.</title>
        <authorList>
            <person name="Sun H."/>
            <person name="Jiao W.-B."/>
            <person name="Krause K."/>
            <person name="Campoy J.A."/>
            <person name="Goel M."/>
            <person name="Folz-Donahue K."/>
            <person name="Kukat C."/>
            <person name="Huettel B."/>
            <person name="Schneeberger K."/>
        </authorList>
    </citation>
    <scope>NUCLEOTIDE SEQUENCE [LARGE SCALE GENOMIC DNA]</scope>
    <source>
        <strain evidence="2">SolTubOtavaFocal</strain>
        <tissue evidence="2">Leaves</tissue>
    </source>
</reference>
<dbReference type="PANTHER" id="PTHR33116:SF66">
    <property type="entry name" value="REVERSE TRANSCRIPTASE ZINC-BINDING DOMAIN-CONTAINING PROTEIN"/>
    <property type="match status" value="1"/>
</dbReference>
<accession>A0ABQ7VI01</accession>
<protein>
    <recommendedName>
        <fullName evidence="1">Reverse transcriptase zinc-binding domain-containing protein</fullName>
    </recommendedName>
</protein>
<gene>
    <name evidence="2" type="ORF">KY290_019664</name>
</gene>
<dbReference type="Pfam" id="PF13966">
    <property type="entry name" value="zf-RVT"/>
    <property type="match status" value="1"/>
</dbReference>
<sequence length="208" mass="24972">MVRKIIQAGHWISEAGIPMTEIMDADDFTIKSMYKKLRGDFIKVPWRRLTCNNQGNPKWIFILYLTIHRRLYTMDRLDKWGIHTDQVCALCKQELETHQHLFFSCTMAARIWRKLLQWLGIIRNTAGWTEEIDWAISHATGKAIQDEVYRMTLAAAVYYVWQERNYRIFQKKERTTEMITRSIIQEIHCRSSMQLKLAEFIRNFNYYP</sequence>
<dbReference type="InterPro" id="IPR026960">
    <property type="entry name" value="RVT-Znf"/>
</dbReference>
<feature type="domain" description="Reverse transcriptase zinc-binding" evidence="1">
    <location>
        <begin position="28"/>
        <end position="112"/>
    </location>
</feature>
<evidence type="ECO:0000313" key="2">
    <source>
        <dbReference type="EMBL" id="KAH0763591.1"/>
    </source>
</evidence>
<evidence type="ECO:0000259" key="1">
    <source>
        <dbReference type="Pfam" id="PF13966"/>
    </source>
</evidence>
<keyword evidence="3" id="KW-1185">Reference proteome</keyword>
<comment type="caution">
    <text evidence="2">The sequence shown here is derived from an EMBL/GenBank/DDBJ whole genome shotgun (WGS) entry which is preliminary data.</text>
</comment>